<reference evidence="1" key="1">
    <citation type="submission" date="2009-04" db="EMBL/GenBank/DDBJ databases">
        <authorList>
            <person name="Weinstock G."/>
            <person name="Sodergren E."/>
            <person name="Clifton S."/>
            <person name="Fulton L."/>
            <person name="Fulton B."/>
            <person name="Courtney L."/>
            <person name="Fronick C."/>
            <person name="Harrison M."/>
            <person name="Strong C."/>
            <person name="Farmer C."/>
            <person name="Delahaunty K."/>
            <person name="Markovic C."/>
            <person name="Hall O."/>
            <person name="Minx P."/>
            <person name="Tomlinson C."/>
            <person name="Mitreva M."/>
            <person name="Nelson J."/>
            <person name="Hou S."/>
            <person name="Wollam A."/>
            <person name="Pepin K.H."/>
            <person name="Johnson M."/>
            <person name="Bhonagiri V."/>
            <person name="Nash W.E."/>
            <person name="Warren W."/>
            <person name="Chinwalla A."/>
            <person name="Mardis E.R."/>
            <person name="Wilson R.K."/>
        </authorList>
    </citation>
    <scope>NUCLEOTIDE SEQUENCE [LARGE SCALE GENOMIC DNA]</scope>
    <source>
        <strain evidence="1">DSM 20098</strain>
    </source>
</reference>
<dbReference type="SUPFAM" id="SSF53474">
    <property type="entry name" value="alpha/beta-Hydrolases"/>
    <property type="match status" value="1"/>
</dbReference>
<dbReference type="GeneID" id="42865115"/>
<dbReference type="Gene3D" id="3.40.50.1820">
    <property type="entry name" value="alpha/beta hydrolase"/>
    <property type="match status" value="1"/>
</dbReference>
<organism evidence="1 2">
    <name type="scientific">Bifidobacterium angulatum DSM 20098 = JCM 7096</name>
    <dbReference type="NCBI Taxonomy" id="518635"/>
    <lineage>
        <taxon>Bacteria</taxon>
        <taxon>Bacillati</taxon>
        <taxon>Actinomycetota</taxon>
        <taxon>Actinomycetes</taxon>
        <taxon>Bifidobacteriales</taxon>
        <taxon>Bifidobacteriaceae</taxon>
        <taxon>Bifidobacterium</taxon>
    </lineage>
</organism>
<dbReference type="PANTHER" id="PTHR43358:SF4">
    <property type="entry name" value="ALPHA_BETA HYDROLASE FOLD-1 DOMAIN-CONTAINING PROTEIN"/>
    <property type="match status" value="1"/>
</dbReference>
<name>C4FEW9_9BIFI</name>
<protein>
    <recommendedName>
        <fullName evidence="3">Serine aminopeptidase S33 domain-containing protein</fullName>
    </recommendedName>
</protein>
<dbReference type="PATRIC" id="fig|518635.17.peg.798"/>
<dbReference type="PANTHER" id="PTHR43358">
    <property type="entry name" value="ALPHA/BETA-HYDROLASE"/>
    <property type="match status" value="1"/>
</dbReference>
<dbReference type="STRING" id="1683.Bang102_006085"/>
<evidence type="ECO:0008006" key="3">
    <source>
        <dbReference type="Google" id="ProtNLM"/>
    </source>
</evidence>
<keyword evidence="2" id="KW-1185">Reference proteome</keyword>
<dbReference type="Proteomes" id="UP000006408">
    <property type="component" value="Unassembled WGS sequence"/>
</dbReference>
<dbReference type="EMBL" id="ABYS02000004">
    <property type="protein sequence ID" value="EEP21500.1"/>
    <property type="molecule type" value="Genomic_DNA"/>
</dbReference>
<dbReference type="HOGENOM" id="CLU_029375_6_3_11"/>
<evidence type="ECO:0000313" key="2">
    <source>
        <dbReference type="Proteomes" id="UP000006408"/>
    </source>
</evidence>
<dbReference type="KEGG" id="bang:BBAG_0771"/>
<comment type="caution">
    <text evidence="1">The sequence shown here is derived from an EMBL/GenBank/DDBJ whole genome shotgun (WGS) entry which is preliminary data.</text>
</comment>
<dbReference type="AlphaFoldDB" id="C4FEW9"/>
<dbReference type="InterPro" id="IPR029058">
    <property type="entry name" value="AB_hydrolase_fold"/>
</dbReference>
<sequence length="332" mass="36580">MTHSDHRDIVRMSSIIAGTATLATAGLLAATADGMFRFAIDTQSRNSIFRKGIIAPDRAEKMSVGEAREAGEWFEHAKQPLTLNSYDGLRLHGWLFDPDCVSPVPHAYAICVHGYTGEPAEMAKWAHRYARLGFTVLVPAQRAHELSEGRYVGMGWLERNDLLSWIQLITDSDKEARILLYGGSMGASTVMSTVGDPRLPRNVVAGIAESGFASARDEFVDMAHSMFHLPRLAAAACVDAAGLICKHRAGYDFTEASCLRSLRRTVIPMLFIHGGADSLVSPRFLAMNYAACSSLDREKLLVPGANHMESSGKDPDLYWRTMEGFIRRTFKL</sequence>
<dbReference type="RefSeq" id="WP_003826337.1">
    <property type="nucleotide sequence ID" value="NZ_AP012322.1"/>
</dbReference>
<evidence type="ECO:0000313" key="1">
    <source>
        <dbReference type="EMBL" id="EEP21500.1"/>
    </source>
</evidence>
<gene>
    <name evidence="1" type="ORF">BIFANG_02865</name>
</gene>
<dbReference type="InterPro" id="IPR052920">
    <property type="entry name" value="DNA-binding_regulatory"/>
</dbReference>
<accession>C4FEW9</accession>
<proteinExistence type="predicted"/>
<dbReference type="eggNOG" id="COG1073">
    <property type="taxonomic scope" value="Bacteria"/>
</dbReference>